<dbReference type="GO" id="GO:0005886">
    <property type="term" value="C:plasma membrane"/>
    <property type="evidence" value="ECO:0007669"/>
    <property type="project" value="UniProtKB-SubCell"/>
</dbReference>
<dbReference type="GO" id="GO:0015385">
    <property type="term" value="F:sodium:proton antiporter activity"/>
    <property type="evidence" value="ECO:0007669"/>
    <property type="project" value="InterPro"/>
</dbReference>
<evidence type="ECO:0000256" key="10">
    <source>
        <dbReference type="RuleBase" id="RU366002"/>
    </source>
</evidence>
<comment type="similarity">
    <text evidence="10">Belongs to the monovalent cation:proton antiporter 1 (CPA1) transporter (TC 2.A.36) family.</text>
</comment>
<evidence type="ECO:0000256" key="5">
    <source>
        <dbReference type="ARBA" id="ARBA00022989"/>
    </source>
</evidence>
<dbReference type="InterPro" id="IPR004705">
    <property type="entry name" value="Cation/H_exchanger_CPA1_bac"/>
</dbReference>
<dbReference type="AlphaFoldDB" id="A0A1H6BHU4"/>
<feature type="transmembrane region" description="Helical" evidence="10">
    <location>
        <begin position="321"/>
        <end position="339"/>
    </location>
</feature>
<keyword evidence="6 10" id="KW-0915">Sodium</keyword>
<evidence type="ECO:0000313" key="13">
    <source>
        <dbReference type="Proteomes" id="UP000236728"/>
    </source>
</evidence>
<dbReference type="NCBIfam" id="TIGR00831">
    <property type="entry name" value="a_cpa1"/>
    <property type="match status" value="1"/>
</dbReference>
<feature type="transmembrane region" description="Helical" evidence="10">
    <location>
        <begin position="77"/>
        <end position="95"/>
    </location>
</feature>
<feature type="domain" description="Cation/H+ exchanger transmembrane" evidence="11">
    <location>
        <begin position="62"/>
        <end position="458"/>
    </location>
</feature>
<feature type="transmembrane region" description="Helical" evidence="10">
    <location>
        <begin position="232"/>
        <end position="253"/>
    </location>
</feature>
<keyword evidence="7 10" id="KW-0406">Ion transport</keyword>
<feature type="transmembrane region" description="Helical" evidence="10">
    <location>
        <begin position="129"/>
        <end position="151"/>
    </location>
</feature>
<gene>
    <name evidence="12" type="ORF">SAMN05421819_3719</name>
</gene>
<evidence type="ECO:0000256" key="3">
    <source>
        <dbReference type="ARBA" id="ARBA00022475"/>
    </source>
</evidence>
<evidence type="ECO:0000313" key="12">
    <source>
        <dbReference type="EMBL" id="SEG60308.1"/>
    </source>
</evidence>
<feature type="transmembrane region" description="Helical" evidence="10">
    <location>
        <begin position="434"/>
        <end position="454"/>
    </location>
</feature>
<dbReference type="GO" id="GO:0098719">
    <property type="term" value="P:sodium ion import across plasma membrane"/>
    <property type="evidence" value="ECO:0007669"/>
    <property type="project" value="TreeGrafter"/>
</dbReference>
<accession>A0A1H6BHU4</accession>
<proteinExistence type="inferred from homology"/>
<dbReference type="EMBL" id="FNVA01000007">
    <property type="protein sequence ID" value="SEG60308.1"/>
    <property type="molecule type" value="Genomic_DNA"/>
</dbReference>
<comment type="function">
    <text evidence="10">Na(+)/H(+) antiporter that extrudes sodium in exchange for external protons.</text>
</comment>
<dbReference type="Pfam" id="PF00999">
    <property type="entry name" value="Na_H_Exchanger"/>
    <property type="match status" value="1"/>
</dbReference>
<evidence type="ECO:0000256" key="4">
    <source>
        <dbReference type="ARBA" id="ARBA00022692"/>
    </source>
</evidence>
<keyword evidence="10" id="KW-0050">Antiport</keyword>
<keyword evidence="4 10" id="KW-0812">Transmembrane</keyword>
<sequence>MKRTSPDLPEPSKAVANKCRQTFVILKPHPADCPRGERELPMPDVTPITHTVQGIALFVLVLVALFGTLARRWNVSYPILLVCAGLLLSFVPHIPHVRLEPALVFNVALPPLLYAAAWNTNWPEFRRQIVSISMLATGLVFFTVFGIALFADRFITAFDFRSGFLLGAIVAATDAVAATSIANSLGLERRLVTIIEGESLLNDATALLAVELGTTMLLSGHEPTVGSSLLRLLWLTIGGLGAGLLLALAMTWVERWIDEGPIEMVVSLIVPYVAYFAAEELRASGVLAVVACGIFLSRRSATYLSPQARLELLSAWRVLDFLMNGTLFALIGLQLPYILDGIRGYSVGALIKYGIAFSAVLIALRMAWVFPGAKVSFWLRKRVFRTLPANTPLPPPRSIFMLGWMGMRGVVSLAAALSLPETLPNGQPFEQRNLILFLTFTIIFVTLVVQGLGLPPLIRLLGMGGDDHILAEERRYAMRVLSETAITFLDAKRVDADHELAHDIDDLKHKYEHRLEATRHGAGTIDEQEEQRLANRARQRLDLIRGTILVERDALMELRNASSVGDEVIRQMERDLDLAESRSEFSEGQSA</sequence>
<keyword evidence="9 10" id="KW-0739">Sodium transport</keyword>
<evidence type="ECO:0000256" key="2">
    <source>
        <dbReference type="ARBA" id="ARBA00022448"/>
    </source>
</evidence>
<dbReference type="GO" id="GO:0015386">
    <property type="term" value="F:potassium:proton antiporter activity"/>
    <property type="evidence" value="ECO:0007669"/>
    <property type="project" value="TreeGrafter"/>
</dbReference>
<keyword evidence="2 10" id="KW-0813">Transport</keyword>
<dbReference type="GO" id="GO:0051453">
    <property type="term" value="P:regulation of intracellular pH"/>
    <property type="evidence" value="ECO:0007669"/>
    <property type="project" value="TreeGrafter"/>
</dbReference>
<evidence type="ECO:0000256" key="7">
    <source>
        <dbReference type="ARBA" id="ARBA00023065"/>
    </source>
</evidence>
<feature type="transmembrane region" description="Helical" evidence="10">
    <location>
        <begin position="163"/>
        <end position="187"/>
    </location>
</feature>
<reference evidence="12 13" key="1">
    <citation type="submission" date="2016-10" db="EMBL/GenBank/DDBJ databases">
        <authorList>
            <person name="de Groot N.N."/>
        </authorList>
    </citation>
    <scope>NUCLEOTIDE SEQUENCE [LARGE SCALE GENOMIC DNA]</scope>
    <source>
        <strain evidence="12 13">DSM 22489</strain>
    </source>
</reference>
<feature type="transmembrane region" description="Helical" evidence="10">
    <location>
        <begin position="260"/>
        <end position="278"/>
    </location>
</feature>
<keyword evidence="3 10" id="KW-1003">Cell membrane</keyword>
<organism evidence="12 13">
    <name type="scientific">Bryocella elongata</name>
    <dbReference type="NCBI Taxonomy" id="863522"/>
    <lineage>
        <taxon>Bacteria</taxon>
        <taxon>Pseudomonadati</taxon>
        <taxon>Acidobacteriota</taxon>
        <taxon>Terriglobia</taxon>
        <taxon>Terriglobales</taxon>
        <taxon>Acidobacteriaceae</taxon>
        <taxon>Bryocella</taxon>
    </lineage>
</organism>
<feature type="transmembrane region" description="Helical" evidence="10">
    <location>
        <begin position="101"/>
        <end position="117"/>
    </location>
</feature>
<keyword evidence="8 10" id="KW-0472">Membrane</keyword>
<keyword evidence="13" id="KW-1185">Reference proteome</keyword>
<dbReference type="PANTHER" id="PTHR10110:SF86">
    <property type="entry name" value="SODIUM_HYDROGEN EXCHANGER 7"/>
    <property type="match status" value="1"/>
</dbReference>
<keyword evidence="5 10" id="KW-1133">Transmembrane helix</keyword>
<dbReference type="InterPro" id="IPR018422">
    <property type="entry name" value="Cation/H_exchanger_CPA1"/>
</dbReference>
<evidence type="ECO:0000256" key="6">
    <source>
        <dbReference type="ARBA" id="ARBA00023053"/>
    </source>
</evidence>
<dbReference type="Proteomes" id="UP000236728">
    <property type="component" value="Unassembled WGS sequence"/>
</dbReference>
<feature type="transmembrane region" description="Helical" evidence="10">
    <location>
        <begin position="351"/>
        <end position="379"/>
    </location>
</feature>
<dbReference type="Gene3D" id="6.10.140.1330">
    <property type="match status" value="1"/>
</dbReference>
<name>A0A1H6BHU4_9BACT</name>
<feature type="transmembrane region" description="Helical" evidence="10">
    <location>
        <begin position="51"/>
        <end position="70"/>
    </location>
</feature>
<dbReference type="InterPro" id="IPR006153">
    <property type="entry name" value="Cation/H_exchanger_TM"/>
</dbReference>
<feature type="transmembrane region" description="Helical" evidence="10">
    <location>
        <begin position="284"/>
        <end position="301"/>
    </location>
</feature>
<evidence type="ECO:0000256" key="1">
    <source>
        <dbReference type="ARBA" id="ARBA00004651"/>
    </source>
</evidence>
<evidence type="ECO:0000256" key="8">
    <source>
        <dbReference type="ARBA" id="ARBA00023136"/>
    </source>
</evidence>
<protein>
    <submittedName>
        <fullName evidence="12">Sodium/proton antiporter, CPA1 family</fullName>
    </submittedName>
</protein>
<evidence type="ECO:0000259" key="11">
    <source>
        <dbReference type="Pfam" id="PF00999"/>
    </source>
</evidence>
<dbReference type="PANTHER" id="PTHR10110">
    <property type="entry name" value="SODIUM/HYDROGEN EXCHANGER"/>
    <property type="match status" value="1"/>
</dbReference>
<evidence type="ECO:0000256" key="9">
    <source>
        <dbReference type="ARBA" id="ARBA00023201"/>
    </source>
</evidence>
<comment type="subcellular location">
    <subcellularLocation>
        <location evidence="1 10">Cell membrane</location>
        <topology evidence="1 10">Multi-pass membrane protein</topology>
    </subcellularLocation>
</comment>
<feature type="transmembrane region" description="Helical" evidence="10">
    <location>
        <begin position="399"/>
        <end position="419"/>
    </location>
</feature>